<dbReference type="Pfam" id="PF05258">
    <property type="entry name" value="DciA"/>
    <property type="match status" value="1"/>
</dbReference>
<sequence length="170" mass="19013">MMPSMGSGKLDSFGSILSGVSKRLGLEPRLIELRLQHRWHDLVGEPMASHTWPAQIRFKKLYLLVRNPVWLQQLTFLKPALLTKLQAESGPECVTDIAFRVGEIPATTMTIADVPAARLESPYLADPLPDVVSHTVTIQDPSLRERFREVISTYLAQVHPRPARDPSQGP</sequence>
<reference evidence="1 2" key="1">
    <citation type="journal article" date="2020" name="ISME J.">
        <title>Enrichment and physiological characterization of a novel comammox Nitrospira indicates ammonium inhibition of complete nitrification.</title>
        <authorList>
            <person name="Sakoula D."/>
            <person name="Koch H."/>
            <person name="Frank J."/>
            <person name="Jetten M.S.M."/>
            <person name="van Kessel M.A.H.J."/>
            <person name="Lucker S."/>
        </authorList>
    </citation>
    <scope>NUCLEOTIDE SEQUENCE [LARGE SCALE GENOMIC DNA]</scope>
    <source>
        <strain evidence="1">Comreactor17</strain>
    </source>
</reference>
<evidence type="ECO:0008006" key="3">
    <source>
        <dbReference type="Google" id="ProtNLM"/>
    </source>
</evidence>
<evidence type="ECO:0000313" key="1">
    <source>
        <dbReference type="EMBL" id="QPD02232.1"/>
    </source>
</evidence>
<organism evidence="1 2">
    <name type="scientific">Candidatus Nitrospira kreftii</name>
    <dbReference type="NCBI Taxonomy" id="2652173"/>
    <lineage>
        <taxon>Bacteria</taxon>
        <taxon>Pseudomonadati</taxon>
        <taxon>Nitrospirota</taxon>
        <taxon>Nitrospiria</taxon>
        <taxon>Nitrospirales</taxon>
        <taxon>Nitrospiraceae</taxon>
        <taxon>Nitrospira</taxon>
    </lineage>
</organism>
<name>A0A7S8FAJ7_9BACT</name>
<dbReference type="Proteomes" id="UP000593737">
    <property type="component" value="Chromosome"/>
</dbReference>
<evidence type="ECO:0000313" key="2">
    <source>
        <dbReference type="Proteomes" id="UP000593737"/>
    </source>
</evidence>
<dbReference type="KEGG" id="nkf:Nkreftii_000006"/>
<accession>A0A7S8FAJ7</accession>
<dbReference type="PANTHER" id="PTHR36456:SF1">
    <property type="entry name" value="UPF0232 PROTEIN SCO3875"/>
    <property type="match status" value="1"/>
</dbReference>
<dbReference type="InterPro" id="IPR007922">
    <property type="entry name" value="DciA-like"/>
</dbReference>
<gene>
    <name evidence="1" type="ORF">Nkreftii_000006</name>
</gene>
<dbReference type="EMBL" id="CP047423">
    <property type="protein sequence ID" value="QPD02232.1"/>
    <property type="molecule type" value="Genomic_DNA"/>
</dbReference>
<proteinExistence type="predicted"/>
<protein>
    <recommendedName>
        <fullName evidence="3">DUF721 domain-containing protein</fullName>
    </recommendedName>
</protein>
<dbReference type="AlphaFoldDB" id="A0A7S8FAJ7"/>
<dbReference type="PANTHER" id="PTHR36456">
    <property type="entry name" value="UPF0232 PROTEIN SCO3875"/>
    <property type="match status" value="1"/>
</dbReference>